<comment type="caution">
    <text evidence="8">The sequence shown here is derived from an EMBL/GenBank/DDBJ whole genome shotgun (WGS) entry which is preliminary data.</text>
</comment>
<dbReference type="InterPro" id="IPR010573">
    <property type="entry name" value="MFS_Str1/Tri12-like"/>
</dbReference>
<dbReference type="GeneID" id="25277130"/>
<feature type="transmembrane region" description="Helical" evidence="6">
    <location>
        <begin position="529"/>
        <end position="549"/>
    </location>
</feature>
<evidence type="ECO:0000256" key="6">
    <source>
        <dbReference type="SAM" id="Phobius"/>
    </source>
</evidence>
<dbReference type="CDD" id="cd06179">
    <property type="entry name" value="MFS_TRI12_like"/>
    <property type="match status" value="1"/>
</dbReference>
<dbReference type="GO" id="GO:0022857">
    <property type="term" value="F:transmembrane transporter activity"/>
    <property type="evidence" value="ECO:0007669"/>
    <property type="project" value="InterPro"/>
</dbReference>
<evidence type="ECO:0000313" key="9">
    <source>
        <dbReference type="Proteomes" id="UP000027920"/>
    </source>
</evidence>
<dbReference type="InterPro" id="IPR020846">
    <property type="entry name" value="MFS_dom"/>
</dbReference>
<dbReference type="AlphaFoldDB" id="A0A072PKI4"/>
<name>A0A072PKI4_9EURO</name>
<feature type="domain" description="Major facilitator superfamily (MFS) profile" evidence="7">
    <location>
        <begin position="41"/>
        <end position="553"/>
    </location>
</feature>
<sequence>MGSSTVVHHETTTHDEPIIRHCHRHEMVTDDEKNGRISMKTIVIVLAIDFIYLAQLVILVGAGAYARDIAAVVGGSTQTVWLSQVLVIGTTSLSPVVAQAADYWGRKWFLVPLTALGVPGAIIVSRANTIGMVIAGLSITGLSFAAQPLLHAVVSEVLPRKQRPWAQASINISASMGGILGLLVGGALTRHGRSEGFRAYFYMVAAINAAASITCALLYNPPTRELQTSLSTEEKLHRLDWIGYPLLSIGLILFSIALSWSQNPYPWTDAHVLATFLVGSVLLLVFASYEKLGRKDGMFHHGLFLNRNYTLALMCIFIEGLVFLAANNYYAFEVSVLSTQDPIVGGLHYCVMFLLLGLSAMGAGTYCSRFKSVRWPAVFSLTCLMVFNVLMATIKVDSPRAVLWGYPVILGLGLGSCLIALLVVAQLSTPPELIAIASGLMVAVRSFGGTIGLAVYNAIFNHTFSANLASKIATATLPLGLPTASLGPLIDAVLTQDNAALAEISGVTPEIIGAAVGGLTETYVLAFRYVWVAAACFTSVGVILSFFIFDPKKDFNAHIDAPVENIVVVHHEEISDQKAES</sequence>
<dbReference type="InterPro" id="IPR053791">
    <property type="entry name" value="MFS_Tri12-like"/>
</dbReference>
<dbReference type="InterPro" id="IPR036259">
    <property type="entry name" value="MFS_trans_sf"/>
</dbReference>
<evidence type="ECO:0000256" key="3">
    <source>
        <dbReference type="ARBA" id="ARBA00022692"/>
    </source>
</evidence>
<feature type="transmembrane region" description="Helical" evidence="6">
    <location>
        <begin position="42"/>
        <end position="66"/>
    </location>
</feature>
<reference evidence="8 9" key="1">
    <citation type="submission" date="2013-03" db="EMBL/GenBank/DDBJ databases">
        <title>The Genome Sequence of Exophiala aquamarina CBS 119918.</title>
        <authorList>
            <consortium name="The Broad Institute Genomics Platform"/>
            <person name="Cuomo C."/>
            <person name="de Hoog S."/>
            <person name="Gorbushina A."/>
            <person name="Walker B."/>
            <person name="Young S.K."/>
            <person name="Zeng Q."/>
            <person name="Gargeya S."/>
            <person name="Fitzgerald M."/>
            <person name="Haas B."/>
            <person name="Abouelleil A."/>
            <person name="Allen A.W."/>
            <person name="Alvarado L."/>
            <person name="Arachchi H.M."/>
            <person name="Berlin A.M."/>
            <person name="Chapman S.B."/>
            <person name="Gainer-Dewar J."/>
            <person name="Goldberg J."/>
            <person name="Griggs A."/>
            <person name="Gujja S."/>
            <person name="Hansen M."/>
            <person name="Howarth C."/>
            <person name="Imamovic A."/>
            <person name="Ireland A."/>
            <person name="Larimer J."/>
            <person name="McCowan C."/>
            <person name="Murphy C."/>
            <person name="Pearson M."/>
            <person name="Poon T.W."/>
            <person name="Priest M."/>
            <person name="Roberts A."/>
            <person name="Saif S."/>
            <person name="Shea T."/>
            <person name="Sisk P."/>
            <person name="Sykes S."/>
            <person name="Wortman J."/>
            <person name="Nusbaum C."/>
            <person name="Birren B."/>
        </authorList>
    </citation>
    <scope>NUCLEOTIDE SEQUENCE [LARGE SCALE GENOMIC DNA]</scope>
    <source>
        <strain evidence="8 9">CBS 119918</strain>
    </source>
</reference>
<feature type="transmembrane region" description="Helical" evidence="6">
    <location>
        <begin position="130"/>
        <end position="153"/>
    </location>
</feature>
<keyword evidence="4 6" id="KW-1133">Transmembrane helix</keyword>
<evidence type="ECO:0000256" key="2">
    <source>
        <dbReference type="ARBA" id="ARBA00022448"/>
    </source>
</evidence>
<keyword evidence="9" id="KW-1185">Reference proteome</keyword>
<feature type="transmembrane region" description="Helical" evidence="6">
    <location>
        <begin position="343"/>
        <end position="363"/>
    </location>
</feature>
<feature type="transmembrane region" description="Helical" evidence="6">
    <location>
        <begin position="309"/>
        <end position="331"/>
    </location>
</feature>
<dbReference type="RefSeq" id="XP_013263214.1">
    <property type="nucleotide sequence ID" value="XM_013407760.1"/>
</dbReference>
<feature type="transmembrane region" description="Helical" evidence="6">
    <location>
        <begin position="200"/>
        <end position="220"/>
    </location>
</feature>
<feature type="transmembrane region" description="Helical" evidence="6">
    <location>
        <begin position="81"/>
        <end position="101"/>
    </location>
</feature>
<evidence type="ECO:0000256" key="1">
    <source>
        <dbReference type="ARBA" id="ARBA00004141"/>
    </source>
</evidence>
<keyword evidence="2" id="KW-0813">Transport</keyword>
<evidence type="ECO:0000256" key="4">
    <source>
        <dbReference type="ARBA" id="ARBA00022989"/>
    </source>
</evidence>
<dbReference type="EMBL" id="AMGV01000002">
    <property type="protein sequence ID" value="KEF60624.1"/>
    <property type="molecule type" value="Genomic_DNA"/>
</dbReference>
<dbReference type="HOGENOM" id="CLU_000960_25_1_1"/>
<feature type="transmembrane region" description="Helical" evidence="6">
    <location>
        <begin position="108"/>
        <end position="124"/>
    </location>
</feature>
<organism evidence="8 9">
    <name type="scientific">Exophiala aquamarina CBS 119918</name>
    <dbReference type="NCBI Taxonomy" id="1182545"/>
    <lineage>
        <taxon>Eukaryota</taxon>
        <taxon>Fungi</taxon>
        <taxon>Dikarya</taxon>
        <taxon>Ascomycota</taxon>
        <taxon>Pezizomycotina</taxon>
        <taxon>Eurotiomycetes</taxon>
        <taxon>Chaetothyriomycetidae</taxon>
        <taxon>Chaetothyriales</taxon>
        <taxon>Herpotrichiellaceae</taxon>
        <taxon>Exophiala</taxon>
    </lineage>
</organism>
<keyword evidence="5 6" id="KW-0472">Membrane</keyword>
<feature type="transmembrane region" description="Helical" evidence="6">
    <location>
        <begin position="272"/>
        <end position="289"/>
    </location>
</feature>
<feature type="transmembrane region" description="Helical" evidence="6">
    <location>
        <begin position="434"/>
        <end position="459"/>
    </location>
</feature>
<dbReference type="OrthoDB" id="2587356at2759"/>
<feature type="transmembrane region" description="Helical" evidence="6">
    <location>
        <begin position="241"/>
        <end position="260"/>
    </location>
</feature>
<dbReference type="Proteomes" id="UP000027920">
    <property type="component" value="Unassembled WGS sequence"/>
</dbReference>
<accession>A0A072PKI4</accession>
<evidence type="ECO:0000256" key="5">
    <source>
        <dbReference type="ARBA" id="ARBA00023136"/>
    </source>
</evidence>
<dbReference type="Gene3D" id="1.20.1250.20">
    <property type="entry name" value="MFS general substrate transporter like domains"/>
    <property type="match status" value="1"/>
</dbReference>
<protein>
    <recommendedName>
        <fullName evidence="7">Major facilitator superfamily (MFS) profile domain-containing protein</fullName>
    </recommendedName>
</protein>
<dbReference type="PROSITE" id="PS00216">
    <property type="entry name" value="SUGAR_TRANSPORT_1"/>
    <property type="match status" value="1"/>
</dbReference>
<gene>
    <name evidence="8" type="ORF">A1O9_02185</name>
</gene>
<dbReference type="InterPro" id="IPR005829">
    <property type="entry name" value="Sugar_transporter_CS"/>
</dbReference>
<proteinExistence type="predicted"/>
<feature type="transmembrane region" description="Helical" evidence="6">
    <location>
        <begin position="165"/>
        <end position="188"/>
    </location>
</feature>
<keyword evidence="3 6" id="KW-0812">Transmembrane</keyword>
<dbReference type="GO" id="GO:0005886">
    <property type="term" value="C:plasma membrane"/>
    <property type="evidence" value="ECO:0007669"/>
    <property type="project" value="TreeGrafter"/>
</dbReference>
<dbReference type="PROSITE" id="PS50850">
    <property type="entry name" value="MFS"/>
    <property type="match status" value="1"/>
</dbReference>
<evidence type="ECO:0000259" key="7">
    <source>
        <dbReference type="PROSITE" id="PS50850"/>
    </source>
</evidence>
<dbReference type="VEuPathDB" id="FungiDB:A1O9_02185"/>
<evidence type="ECO:0000313" key="8">
    <source>
        <dbReference type="EMBL" id="KEF60624.1"/>
    </source>
</evidence>
<feature type="transmembrane region" description="Helical" evidence="6">
    <location>
        <begin position="375"/>
        <end position="394"/>
    </location>
</feature>
<dbReference type="PANTHER" id="PTHR23501">
    <property type="entry name" value="MAJOR FACILITATOR SUPERFAMILY"/>
    <property type="match status" value="1"/>
</dbReference>
<dbReference type="PANTHER" id="PTHR23501:SF195">
    <property type="entry name" value="PEP5"/>
    <property type="match status" value="1"/>
</dbReference>
<dbReference type="Pfam" id="PF06609">
    <property type="entry name" value="TRI12"/>
    <property type="match status" value="1"/>
</dbReference>
<feature type="transmembrane region" description="Helical" evidence="6">
    <location>
        <begin position="406"/>
        <end position="427"/>
    </location>
</feature>
<dbReference type="SUPFAM" id="SSF103473">
    <property type="entry name" value="MFS general substrate transporter"/>
    <property type="match status" value="1"/>
</dbReference>
<comment type="subcellular location">
    <subcellularLocation>
        <location evidence="1">Membrane</location>
        <topology evidence="1">Multi-pass membrane protein</topology>
    </subcellularLocation>
</comment>